<feature type="binding site" evidence="14">
    <location>
        <position position="416"/>
    </location>
    <ligand>
        <name>ATP</name>
        <dbReference type="ChEBI" id="CHEBI:30616"/>
    </ligand>
</feature>
<dbReference type="Gene3D" id="3.40.50.1000">
    <property type="entry name" value="HAD superfamily/HAD-like"/>
    <property type="match status" value="1"/>
</dbReference>
<dbReference type="InterPro" id="IPR023299">
    <property type="entry name" value="ATPase_P-typ_cyto_dom_N"/>
</dbReference>
<evidence type="ECO:0000313" key="20">
    <source>
        <dbReference type="EMBL" id="KAK5577522.1"/>
    </source>
</evidence>
<dbReference type="SUPFAM" id="SSF81665">
    <property type="entry name" value="Calcium ATPase, transmembrane domain M"/>
    <property type="match status" value="1"/>
</dbReference>
<dbReference type="EMBL" id="JAVFKY010000004">
    <property type="protein sequence ID" value="KAK5577522.1"/>
    <property type="molecule type" value="Genomic_DNA"/>
</dbReference>
<comment type="subcellular location">
    <subcellularLocation>
        <location evidence="2">Endomembrane system</location>
    </subcellularLocation>
    <subcellularLocation>
        <location evidence="1 16">Membrane</location>
        <topology evidence="1 16">Multi-pass membrane protein</topology>
    </subcellularLocation>
</comment>
<evidence type="ECO:0000256" key="15">
    <source>
        <dbReference type="PIRSR" id="PIRSR606539-3"/>
    </source>
</evidence>
<evidence type="ECO:0000256" key="6">
    <source>
        <dbReference type="ARBA" id="ARBA00022741"/>
    </source>
</evidence>
<dbReference type="InterPro" id="IPR008250">
    <property type="entry name" value="ATPase_P-typ_transduc_dom_A_sf"/>
</dbReference>
<comment type="cofactor">
    <cofactor evidence="15">
        <name>Mg(2+)</name>
        <dbReference type="ChEBI" id="CHEBI:18420"/>
    </cofactor>
</comment>
<name>A0AAN7YVM8_9MYCE</name>
<feature type="binding site" evidence="14">
    <location>
        <position position="415"/>
    </location>
    <ligand>
        <name>ATP</name>
        <dbReference type="ChEBI" id="CHEBI:30616"/>
    </ligand>
</feature>
<dbReference type="EC" id="7.6.2.1" evidence="16"/>
<feature type="binding site" evidence="14">
    <location>
        <position position="858"/>
    </location>
    <ligand>
        <name>ATP</name>
        <dbReference type="ChEBI" id="CHEBI:30616"/>
    </ligand>
</feature>
<keyword evidence="8 15" id="KW-0460">Magnesium</keyword>
<dbReference type="SFLD" id="SFLDF00027">
    <property type="entry name" value="p-type_atpase"/>
    <property type="match status" value="1"/>
</dbReference>
<dbReference type="NCBIfam" id="TIGR01494">
    <property type="entry name" value="ATPase_P-type"/>
    <property type="match status" value="2"/>
</dbReference>
<dbReference type="PROSITE" id="PS00154">
    <property type="entry name" value="ATPASE_E1_E2"/>
    <property type="match status" value="1"/>
</dbReference>
<dbReference type="InterPro" id="IPR023214">
    <property type="entry name" value="HAD_sf"/>
</dbReference>
<dbReference type="PANTHER" id="PTHR24092:SF218">
    <property type="entry name" value="PHOSPHOLIPID-TRANSPORTING ATPASE"/>
    <property type="match status" value="1"/>
</dbReference>
<dbReference type="SUPFAM" id="SSF81653">
    <property type="entry name" value="Calcium ATPase, transduction domain A"/>
    <property type="match status" value="1"/>
</dbReference>
<dbReference type="InterPro" id="IPR036412">
    <property type="entry name" value="HAD-like_sf"/>
</dbReference>
<feature type="binding site" evidence="15">
    <location>
        <position position="858"/>
    </location>
    <ligand>
        <name>Mg(2+)</name>
        <dbReference type="ChEBI" id="CHEBI:18420"/>
    </ligand>
</feature>
<keyword evidence="9 16" id="KW-1278">Translocase</keyword>
<evidence type="ECO:0000256" key="10">
    <source>
        <dbReference type="ARBA" id="ARBA00022989"/>
    </source>
</evidence>
<dbReference type="PANTHER" id="PTHR24092">
    <property type="entry name" value="PROBABLE PHOSPHOLIPID-TRANSPORTING ATPASE"/>
    <property type="match status" value="1"/>
</dbReference>
<feature type="binding site" evidence="14">
    <location>
        <position position="508"/>
    </location>
    <ligand>
        <name>ATP</name>
        <dbReference type="ChEBI" id="CHEBI:30616"/>
    </ligand>
</feature>
<feature type="binding site" evidence="14">
    <location>
        <position position="549"/>
    </location>
    <ligand>
        <name>ATP</name>
        <dbReference type="ChEBI" id="CHEBI:30616"/>
    </ligand>
</feature>
<evidence type="ECO:0000256" key="9">
    <source>
        <dbReference type="ARBA" id="ARBA00022967"/>
    </source>
</evidence>
<dbReference type="GO" id="GO:0005524">
    <property type="term" value="F:ATP binding"/>
    <property type="evidence" value="ECO:0007669"/>
    <property type="project" value="UniProtKB-UniRule"/>
</dbReference>
<dbReference type="InterPro" id="IPR032631">
    <property type="entry name" value="P-type_ATPase_N"/>
</dbReference>
<evidence type="ECO:0000256" key="16">
    <source>
        <dbReference type="RuleBase" id="RU362033"/>
    </source>
</evidence>
<feature type="domain" description="P-type ATPase N-terminal" evidence="18">
    <location>
        <begin position="27"/>
        <end position="94"/>
    </location>
</feature>
<sequence length="1158" mass="131376">MLKERKKSTDNGKESNNSSTNCYTLFLNDSKQTHSQPGKKFPKNFIRTTKYTILSFIPKNLFEQFRRLSNFYFLCVLIIQLVPQISPLLPLTSILPLSFVLIITATKEALEDYNRYQSDKKNNLEPYTIVRDAKLETISSQDICVGDIIRIQNGQQIPADLVLISTSHDEGLCYVETSNLDGETNLKVRKALSDTNKLSNAEDISLLRGSIVYETPNERLYRFNGRIVIQSKENIIHSLNHTMFLQRGSQLRNTKFIFGVCVYAGVDTKLFLNQQPPPSKFSTVEKLLNKLILFVFIFQLVICLLCAVASAFYQEIIVGDMLYLGPTVSLSIYGVRNFFTYFILFNTMIPISLWVTLEMVKVGQAKFMEFDTYMRSNVLTIDPVTGEEKEVEKGCKAKTSNLNEDLGRIQHIFSDKTGTLTENIMRFCKCSIGSDIFDEKENPGSLVRALDASRDVSSQNILLTNGTNCNKFQMIQSFLRILSLCHTVISEVDEATGNITYQSQSPDELALVHTASNNGFVFLDRRTDEILLRENGVDTSYGLLAILEFSSARRRMSVIVRTPEGAIKLLTKGADMSISCRLINDKERNAARDETLNFLKNFSREGYRTLMVAERDLTVEEYEDWKQQFFQASTSIENREEKIEAVCELIEKDLSLVGTTAIEDKLQSQVPETISYLLSAGLHIWVLTGDKQETAVNIGYSCRLFDPAMELIFINTESSEECGLILDRYIALLPPENENENVKDTQTYGQQQIQQGMNGATPGIMNMISNSLQSGSGNKTPIIDIIIPSLAIEYGLVIDGHTLTYALNDHKDKFLRLGRACKSVICCRTTPLQKALVVRVVKQSEKKISLAIGDGANDVSMIQEAHVGIGIFGKEGTQAARASDYCIHQFSHLKRLLCVHGRYSYIRVSGLIQYSFYKNMSFTLCLLWFSFSSLFTGQTIFDSWVITFYNILFTSLPPFFYGLFEKDIDEESIMENPNLYKSIQQSQILSKKSFFVWNLLGLWHSLVTFFGVKLLFVNDVMSSNGHVAGIWTLGTLVSTASILTVNVRMAIETKLWNYISLVGMIISLAAYFIMLILYAFFLPLNSNMYDIFSSQLETGSYYFTVIVIIIVAIFPDFCVKYYSRMYAPKDTQLEKERKGLKGVKEYQREMKEFNNHRA</sequence>
<feature type="transmembrane region" description="Helical" evidence="16">
    <location>
        <begin position="994"/>
        <end position="1016"/>
    </location>
</feature>
<keyword evidence="6 14" id="KW-0547">Nucleotide-binding</keyword>
<comment type="catalytic activity">
    <reaction evidence="12 16">
        <text>ATP + H2O + phospholipidSide 1 = ADP + phosphate + phospholipidSide 2.</text>
        <dbReference type="EC" id="7.6.2.1"/>
    </reaction>
</comment>
<evidence type="ECO:0000256" key="12">
    <source>
        <dbReference type="ARBA" id="ARBA00034036"/>
    </source>
</evidence>
<keyword evidence="11 16" id="KW-0472">Membrane</keyword>
<dbReference type="SUPFAM" id="SSF56784">
    <property type="entry name" value="HAD-like"/>
    <property type="match status" value="1"/>
</dbReference>
<dbReference type="InterPro" id="IPR032630">
    <property type="entry name" value="P_typ_ATPase_c"/>
</dbReference>
<evidence type="ECO:0000256" key="13">
    <source>
        <dbReference type="PIRSR" id="PIRSR606539-1"/>
    </source>
</evidence>
<feature type="binding site" evidence="15">
    <location>
        <position position="415"/>
    </location>
    <ligand>
        <name>Mg(2+)</name>
        <dbReference type="ChEBI" id="CHEBI:18420"/>
    </ligand>
</feature>
<evidence type="ECO:0000256" key="2">
    <source>
        <dbReference type="ARBA" id="ARBA00004308"/>
    </source>
</evidence>
<evidence type="ECO:0000256" key="5">
    <source>
        <dbReference type="ARBA" id="ARBA00022723"/>
    </source>
</evidence>
<dbReference type="InterPro" id="IPR059000">
    <property type="entry name" value="ATPase_P-type_domA"/>
</dbReference>
<feature type="transmembrane region" description="Helical" evidence="16">
    <location>
        <begin position="922"/>
        <end position="941"/>
    </location>
</feature>
<feature type="transmembrane region" description="Helical" evidence="16">
    <location>
        <begin position="1059"/>
        <end position="1081"/>
    </location>
</feature>
<feature type="active site" description="4-aspartylphosphate intermediate" evidence="13">
    <location>
        <position position="415"/>
    </location>
</feature>
<evidence type="ECO:0000256" key="8">
    <source>
        <dbReference type="ARBA" id="ARBA00022842"/>
    </source>
</evidence>
<evidence type="ECO:0000256" key="3">
    <source>
        <dbReference type="ARBA" id="ARBA00008109"/>
    </source>
</evidence>
<dbReference type="CDD" id="cd02073">
    <property type="entry name" value="P-type_ATPase_APLT_Dnf-like"/>
    <property type="match status" value="1"/>
</dbReference>
<feature type="binding site" evidence="14">
    <location>
        <position position="572"/>
    </location>
    <ligand>
        <name>ATP</name>
        <dbReference type="ChEBI" id="CHEBI:30616"/>
    </ligand>
</feature>
<dbReference type="NCBIfam" id="TIGR01652">
    <property type="entry name" value="ATPase-Plipid"/>
    <property type="match status" value="1"/>
</dbReference>
<dbReference type="AlphaFoldDB" id="A0AAN7YVM8"/>
<feature type="transmembrane region" description="Helical" evidence="16">
    <location>
        <begin position="1028"/>
        <end position="1047"/>
    </location>
</feature>
<dbReference type="Pfam" id="PF16212">
    <property type="entry name" value="PhoLip_ATPase_C"/>
    <property type="match status" value="1"/>
</dbReference>
<feature type="binding site" evidence="14">
    <location>
        <position position="857"/>
    </location>
    <ligand>
        <name>ATP</name>
        <dbReference type="ChEBI" id="CHEBI:30616"/>
    </ligand>
</feature>
<feature type="binding site" evidence="15">
    <location>
        <position position="417"/>
    </location>
    <ligand>
        <name>Mg(2+)</name>
        <dbReference type="ChEBI" id="CHEBI:18420"/>
    </ligand>
</feature>
<evidence type="ECO:0000256" key="7">
    <source>
        <dbReference type="ARBA" id="ARBA00022840"/>
    </source>
</evidence>
<feature type="domain" description="P-type ATPase C-terminal" evidence="19">
    <location>
        <begin position="880"/>
        <end position="1129"/>
    </location>
</feature>
<dbReference type="InterPro" id="IPR001757">
    <property type="entry name" value="P_typ_ATPase"/>
</dbReference>
<feature type="binding site" evidence="14">
    <location>
        <position position="688"/>
    </location>
    <ligand>
        <name>ATP</name>
        <dbReference type="ChEBI" id="CHEBI:30616"/>
    </ligand>
</feature>
<dbReference type="Pfam" id="PF16209">
    <property type="entry name" value="PhoLip_ATPase_N"/>
    <property type="match status" value="1"/>
</dbReference>
<keyword evidence="10 16" id="KW-1133">Transmembrane helix</keyword>
<feature type="transmembrane region" description="Helical" evidence="16">
    <location>
        <begin position="338"/>
        <end position="357"/>
    </location>
</feature>
<feature type="binding site" evidence="14">
    <location>
        <position position="608"/>
    </location>
    <ligand>
        <name>ATP</name>
        <dbReference type="ChEBI" id="CHEBI:30616"/>
    </ligand>
</feature>
<feature type="binding site" evidence="14">
    <location>
        <position position="417"/>
    </location>
    <ligand>
        <name>ATP</name>
        <dbReference type="ChEBI" id="CHEBI:30616"/>
    </ligand>
</feature>
<feature type="binding site" evidence="14">
    <location>
        <position position="689"/>
    </location>
    <ligand>
        <name>ATP</name>
        <dbReference type="ChEBI" id="CHEBI:30616"/>
    </ligand>
</feature>
<evidence type="ECO:0000259" key="19">
    <source>
        <dbReference type="Pfam" id="PF16212"/>
    </source>
</evidence>
<dbReference type="InterPro" id="IPR023298">
    <property type="entry name" value="ATPase_P-typ_TM_dom_sf"/>
</dbReference>
<evidence type="ECO:0000256" key="4">
    <source>
        <dbReference type="ARBA" id="ARBA00022692"/>
    </source>
</evidence>
<comment type="caution">
    <text evidence="20">The sequence shown here is derived from an EMBL/GenBank/DDBJ whole genome shotgun (WGS) entry which is preliminary data.</text>
</comment>
<dbReference type="GO" id="GO:0045332">
    <property type="term" value="P:phospholipid translocation"/>
    <property type="evidence" value="ECO:0007669"/>
    <property type="project" value="TreeGrafter"/>
</dbReference>
<feature type="binding site" evidence="14">
    <location>
        <position position="834"/>
    </location>
    <ligand>
        <name>ATP</name>
        <dbReference type="ChEBI" id="CHEBI:30616"/>
    </ligand>
</feature>
<keyword evidence="4 16" id="KW-0812">Transmembrane</keyword>
<organism evidence="20 21">
    <name type="scientific">Dictyostelium firmibasis</name>
    <dbReference type="NCBI Taxonomy" id="79012"/>
    <lineage>
        <taxon>Eukaryota</taxon>
        <taxon>Amoebozoa</taxon>
        <taxon>Evosea</taxon>
        <taxon>Eumycetozoa</taxon>
        <taxon>Dictyostelia</taxon>
        <taxon>Dictyosteliales</taxon>
        <taxon>Dictyosteliaceae</taxon>
        <taxon>Dictyostelium</taxon>
    </lineage>
</organism>
<feature type="binding site" evidence="14">
    <location>
        <position position="828"/>
    </location>
    <ligand>
        <name>ATP</name>
        <dbReference type="ChEBI" id="CHEBI:30616"/>
    </ligand>
</feature>
<dbReference type="InterPro" id="IPR044492">
    <property type="entry name" value="P_typ_ATPase_HD_dom"/>
</dbReference>
<evidence type="ECO:0000256" key="11">
    <source>
        <dbReference type="ARBA" id="ARBA00023136"/>
    </source>
</evidence>
<evidence type="ECO:0000256" key="14">
    <source>
        <dbReference type="PIRSR" id="PIRSR606539-2"/>
    </source>
</evidence>
<dbReference type="Pfam" id="PF00122">
    <property type="entry name" value="E1-E2_ATPase"/>
    <property type="match status" value="1"/>
</dbReference>
<protein>
    <recommendedName>
        <fullName evidence="16">Phospholipid-transporting ATPase</fullName>
        <ecNumber evidence="16">7.6.2.1</ecNumber>
    </recommendedName>
</protein>
<proteinExistence type="inferred from homology"/>
<feature type="domain" description="P-type ATPase A" evidence="17">
    <location>
        <begin position="128"/>
        <end position="186"/>
    </location>
</feature>
<keyword evidence="5 15" id="KW-0479">Metal-binding</keyword>
<dbReference type="InterPro" id="IPR006539">
    <property type="entry name" value="P-type_ATPase_IV"/>
</dbReference>
<dbReference type="Gene3D" id="3.40.1110.10">
    <property type="entry name" value="Calcium-transporting ATPase, cytoplasmic domain N"/>
    <property type="match status" value="1"/>
</dbReference>
<keyword evidence="7 14" id="KW-0067">ATP-binding</keyword>
<dbReference type="Gene3D" id="2.70.150.10">
    <property type="entry name" value="Calcium-transporting ATPase, cytoplasmic transduction domain A"/>
    <property type="match status" value="1"/>
</dbReference>
<feature type="transmembrane region" description="Helical" evidence="16">
    <location>
        <begin position="1101"/>
        <end position="1119"/>
    </location>
</feature>
<feature type="binding site" evidence="14">
    <location>
        <position position="690"/>
    </location>
    <ligand>
        <name>ATP</name>
        <dbReference type="ChEBI" id="CHEBI:30616"/>
    </ligand>
</feature>
<comment type="similarity">
    <text evidence="3 16">Belongs to the cation transport ATPase (P-type) (TC 3.A.3) family. Type IV subfamily.</text>
</comment>
<feature type="transmembrane region" description="Helical" evidence="16">
    <location>
        <begin position="947"/>
        <end position="964"/>
    </location>
</feature>
<evidence type="ECO:0000259" key="17">
    <source>
        <dbReference type="Pfam" id="PF00122"/>
    </source>
</evidence>
<dbReference type="InterPro" id="IPR018303">
    <property type="entry name" value="ATPase_P-typ_P_site"/>
</dbReference>
<dbReference type="GO" id="GO:0000287">
    <property type="term" value="F:magnesium ion binding"/>
    <property type="evidence" value="ECO:0007669"/>
    <property type="project" value="UniProtKB-UniRule"/>
</dbReference>
<dbReference type="GO" id="GO:0005886">
    <property type="term" value="C:plasma membrane"/>
    <property type="evidence" value="ECO:0007669"/>
    <property type="project" value="TreeGrafter"/>
</dbReference>
<dbReference type="GO" id="GO:0016887">
    <property type="term" value="F:ATP hydrolysis activity"/>
    <property type="evidence" value="ECO:0007669"/>
    <property type="project" value="InterPro"/>
</dbReference>
<accession>A0AAN7YVM8</accession>
<dbReference type="SFLD" id="SFLDS00003">
    <property type="entry name" value="Haloacid_Dehalogenase"/>
    <property type="match status" value="1"/>
</dbReference>
<gene>
    <name evidence="20" type="ORF">RB653_002465</name>
</gene>
<dbReference type="SUPFAM" id="SSF81660">
    <property type="entry name" value="Metal cation-transporting ATPase, ATP-binding domain N"/>
    <property type="match status" value="1"/>
</dbReference>
<dbReference type="Pfam" id="PF13246">
    <property type="entry name" value="Cation_ATPase"/>
    <property type="match status" value="1"/>
</dbReference>
<reference evidence="20 21" key="1">
    <citation type="submission" date="2023-11" db="EMBL/GenBank/DDBJ databases">
        <title>Dfirmibasis_genome.</title>
        <authorList>
            <person name="Edelbroek B."/>
            <person name="Kjellin J."/>
            <person name="Jerlstrom-Hultqvist J."/>
            <person name="Soderbom F."/>
        </authorList>
    </citation>
    <scope>NUCLEOTIDE SEQUENCE [LARGE SCALE GENOMIC DNA]</scope>
    <source>
        <strain evidence="20 21">TNS-C-14</strain>
    </source>
</reference>
<keyword evidence="21" id="KW-1185">Reference proteome</keyword>
<dbReference type="GO" id="GO:0140326">
    <property type="term" value="F:ATPase-coupled intramembrane lipid transporter activity"/>
    <property type="evidence" value="ECO:0007669"/>
    <property type="project" value="UniProtKB-EC"/>
</dbReference>
<dbReference type="SFLD" id="SFLDG00002">
    <property type="entry name" value="C1.7:_P-type_atpase_like"/>
    <property type="match status" value="1"/>
</dbReference>
<evidence type="ECO:0000256" key="1">
    <source>
        <dbReference type="ARBA" id="ARBA00004141"/>
    </source>
</evidence>
<feature type="binding site" evidence="15">
    <location>
        <position position="854"/>
    </location>
    <ligand>
        <name>Mg(2+)</name>
        <dbReference type="ChEBI" id="CHEBI:18420"/>
    </ligand>
</feature>
<feature type="transmembrane region" description="Helical" evidence="16">
    <location>
        <begin position="291"/>
        <end position="313"/>
    </location>
</feature>
<evidence type="ECO:0000259" key="18">
    <source>
        <dbReference type="Pfam" id="PF16209"/>
    </source>
</evidence>
<evidence type="ECO:0000313" key="21">
    <source>
        <dbReference type="Proteomes" id="UP001344447"/>
    </source>
</evidence>
<dbReference type="Proteomes" id="UP001344447">
    <property type="component" value="Unassembled WGS sequence"/>
</dbReference>